<evidence type="ECO:0000313" key="3">
    <source>
        <dbReference type="Proteomes" id="UP000006346"/>
    </source>
</evidence>
<keyword evidence="1" id="KW-0812">Transmembrane</keyword>
<dbReference type="eggNOG" id="ENOG5033DSE">
    <property type="taxonomic scope" value="Bacteria"/>
</dbReference>
<evidence type="ECO:0000313" key="2">
    <source>
        <dbReference type="EMBL" id="AET67176.1"/>
    </source>
</evidence>
<dbReference type="EMBL" id="CP003108">
    <property type="protein sequence ID" value="AET67176.1"/>
    <property type="molecule type" value="Genomic_DNA"/>
</dbReference>
<protein>
    <submittedName>
        <fullName evidence="2">Uncharacterized protein</fullName>
    </submittedName>
</protein>
<sequence>MGLVILSVILFNIPFGYWRGYVRKFSGHWFLSIHLPVPVIACLRLSLGLGWDLRTFLMFVAAYGTGQWLGVKWHRHWRKIMRVSGCLFRDILWSRWIILISRS</sequence>
<accession>G7WAW5</accession>
<dbReference type="PATRIC" id="fig|768706.3.peg.1511"/>
<keyword evidence="3" id="KW-1185">Reference proteome</keyword>
<reference evidence="2 3" key="2">
    <citation type="journal article" date="2012" name="J. Bacteriol.">
        <title>Complete genome sequences of Desulfosporosinus orientis DSM765T, Desulfosporosinus youngiae DSM17734T, Desulfosporosinus meridiei DSM13257T, and Desulfosporosinus acidiphilus DSM22704T.</title>
        <authorList>
            <person name="Pester M."/>
            <person name="Brambilla E."/>
            <person name="Alazard D."/>
            <person name="Rattei T."/>
            <person name="Weinmaier T."/>
            <person name="Han J."/>
            <person name="Lucas S."/>
            <person name="Lapidus A."/>
            <person name="Cheng J.F."/>
            <person name="Goodwin L."/>
            <person name="Pitluck S."/>
            <person name="Peters L."/>
            <person name="Ovchinnikova G."/>
            <person name="Teshima H."/>
            <person name="Detter J.C."/>
            <person name="Han C.S."/>
            <person name="Tapia R."/>
            <person name="Land M.L."/>
            <person name="Hauser L."/>
            <person name="Kyrpides N.C."/>
            <person name="Ivanova N.N."/>
            <person name="Pagani I."/>
            <person name="Huntmann M."/>
            <person name="Wei C.L."/>
            <person name="Davenport K.W."/>
            <person name="Daligault H."/>
            <person name="Chain P.S."/>
            <person name="Chen A."/>
            <person name="Mavromatis K."/>
            <person name="Markowitz V."/>
            <person name="Szeto E."/>
            <person name="Mikhailova N."/>
            <person name="Pati A."/>
            <person name="Wagner M."/>
            <person name="Woyke T."/>
            <person name="Ollivier B."/>
            <person name="Klenk H.P."/>
            <person name="Spring S."/>
            <person name="Loy A."/>
        </authorList>
    </citation>
    <scope>NUCLEOTIDE SEQUENCE [LARGE SCALE GENOMIC DNA]</scope>
    <source>
        <strain evidence="3">ATCC 19365 / DSM 765 / NCIMB 8382 / VKM B-1628</strain>
    </source>
</reference>
<dbReference type="HOGENOM" id="CLU_166570_0_0_9"/>
<reference evidence="3" key="1">
    <citation type="submission" date="2011-11" db="EMBL/GenBank/DDBJ databases">
        <title>Complete sequence of Desulfosporosinus orientis DSM 765.</title>
        <authorList>
            <person name="Lucas S."/>
            <person name="Han J."/>
            <person name="Lapidus A."/>
            <person name="Cheng J.-F."/>
            <person name="Goodwin L."/>
            <person name="Pitluck S."/>
            <person name="Peters L."/>
            <person name="Ovchinnikova G."/>
            <person name="Teshima H."/>
            <person name="Detter J.C."/>
            <person name="Han C."/>
            <person name="Tapia R."/>
            <person name="Land M."/>
            <person name="Hauser L."/>
            <person name="Kyrpides N."/>
            <person name="Ivanova N."/>
            <person name="Pagani I."/>
            <person name="Pester M."/>
            <person name="Spring S."/>
            <person name="Ollivier B."/>
            <person name="Rattei T."/>
            <person name="Klenk H.-P."/>
            <person name="Wagner M."/>
            <person name="Loy A."/>
            <person name="Woyke T."/>
        </authorList>
    </citation>
    <scope>NUCLEOTIDE SEQUENCE [LARGE SCALE GENOMIC DNA]</scope>
    <source>
        <strain evidence="3">ATCC 19365 / DSM 765 / NCIMB 8382 / VKM B-1628</strain>
    </source>
</reference>
<feature type="transmembrane region" description="Helical" evidence="1">
    <location>
        <begin position="29"/>
        <end position="47"/>
    </location>
</feature>
<evidence type="ECO:0000256" key="1">
    <source>
        <dbReference type="SAM" id="Phobius"/>
    </source>
</evidence>
<feature type="transmembrane region" description="Helical" evidence="1">
    <location>
        <begin position="53"/>
        <end position="71"/>
    </location>
</feature>
<dbReference type="STRING" id="768706.Desor_1521"/>
<keyword evidence="1" id="KW-1133">Transmembrane helix</keyword>
<dbReference type="Proteomes" id="UP000006346">
    <property type="component" value="Chromosome"/>
</dbReference>
<keyword evidence="1" id="KW-0472">Membrane</keyword>
<dbReference type="KEGG" id="dor:Desor_1521"/>
<name>G7WAW5_DESOD</name>
<organism evidence="2 3">
    <name type="scientific">Desulfosporosinus orientis (strain ATCC 19365 / DSM 765 / NCIMB 8382 / VKM B-1628 / Singapore I)</name>
    <name type="common">Desulfotomaculum orientis</name>
    <dbReference type="NCBI Taxonomy" id="768706"/>
    <lineage>
        <taxon>Bacteria</taxon>
        <taxon>Bacillati</taxon>
        <taxon>Bacillota</taxon>
        <taxon>Clostridia</taxon>
        <taxon>Eubacteriales</taxon>
        <taxon>Desulfitobacteriaceae</taxon>
        <taxon>Desulfosporosinus</taxon>
    </lineage>
</organism>
<dbReference type="AlphaFoldDB" id="G7WAW5"/>
<dbReference type="RefSeq" id="WP_014183995.1">
    <property type="nucleotide sequence ID" value="NC_016584.1"/>
</dbReference>
<proteinExistence type="predicted"/>
<gene>
    <name evidence="2" type="ordered locus">Desor_1521</name>
</gene>